<accession>A0A0C9T1K3</accession>
<protein>
    <recommendedName>
        <fullName evidence="3">Extracellular metalloproteinase</fullName>
    </recommendedName>
</protein>
<dbReference type="AlphaFoldDB" id="A0A0C9T1K3"/>
<evidence type="ECO:0000313" key="2">
    <source>
        <dbReference type="Proteomes" id="UP000053647"/>
    </source>
</evidence>
<keyword evidence="2" id="KW-1185">Reference proteome</keyword>
<dbReference type="HOGENOM" id="CLU_1315766_0_0_1"/>
<reference evidence="1 2" key="1">
    <citation type="submission" date="2014-06" db="EMBL/GenBank/DDBJ databases">
        <authorList>
            <consortium name="DOE Joint Genome Institute"/>
            <person name="Kuo A."/>
            <person name="Kohler A."/>
            <person name="Nagy L.G."/>
            <person name="Floudas D."/>
            <person name="Copeland A."/>
            <person name="Barry K.W."/>
            <person name="Cichocki N."/>
            <person name="Veneault-Fourrey C."/>
            <person name="LaButti K."/>
            <person name="Lindquist E.A."/>
            <person name="Lipzen A."/>
            <person name="Lundell T."/>
            <person name="Morin E."/>
            <person name="Murat C."/>
            <person name="Sun H."/>
            <person name="Tunlid A."/>
            <person name="Henrissat B."/>
            <person name="Grigoriev I.V."/>
            <person name="Hibbett D.S."/>
            <person name="Martin F."/>
            <person name="Nordberg H.P."/>
            <person name="Cantor M.N."/>
            <person name="Hua S.X."/>
        </authorList>
    </citation>
    <scope>NUCLEOTIDE SEQUENCE [LARGE SCALE GENOMIC DNA]</scope>
    <source>
        <strain evidence="1 2">ATCC 200175</strain>
    </source>
</reference>
<sequence>MPKESRFHSPPPSCAFSDIQSTCYCWIVPSLHTQFNDPESGRANVIRPESYTDKITGVTHIYALQIVGGIEFTNAHVNLNIRDVRVLNFGDSSFTGAVPIQHRRSSIPMQTTSHLGSHGYAKVREGIATLDHLHFSDCANVPSVGSFGQVDLDIDRRGPLLAFFPPALQENHPELSSALYNAEEHTSNIVLTPEPTWSVTIRHRTEQCS</sequence>
<organism evidence="1 2">
    <name type="scientific">Paxillus involutus ATCC 200175</name>
    <dbReference type="NCBI Taxonomy" id="664439"/>
    <lineage>
        <taxon>Eukaryota</taxon>
        <taxon>Fungi</taxon>
        <taxon>Dikarya</taxon>
        <taxon>Basidiomycota</taxon>
        <taxon>Agaricomycotina</taxon>
        <taxon>Agaricomycetes</taxon>
        <taxon>Agaricomycetidae</taxon>
        <taxon>Boletales</taxon>
        <taxon>Paxilineae</taxon>
        <taxon>Paxillaceae</taxon>
        <taxon>Paxillus</taxon>
    </lineage>
</organism>
<evidence type="ECO:0000313" key="1">
    <source>
        <dbReference type="EMBL" id="KIJ09580.1"/>
    </source>
</evidence>
<dbReference type="OrthoDB" id="3227768at2759"/>
<proteinExistence type="predicted"/>
<evidence type="ECO:0008006" key="3">
    <source>
        <dbReference type="Google" id="ProtNLM"/>
    </source>
</evidence>
<dbReference type="EMBL" id="KN819449">
    <property type="protein sequence ID" value="KIJ09580.1"/>
    <property type="molecule type" value="Genomic_DNA"/>
</dbReference>
<name>A0A0C9T1K3_PAXIN</name>
<dbReference type="Proteomes" id="UP000053647">
    <property type="component" value="Unassembled WGS sequence"/>
</dbReference>
<reference evidence="2" key="2">
    <citation type="submission" date="2015-01" db="EMBL/GenBank/DDBJ databases">
        <title>Evolutionary Origins and Diversification of the Mycorrhizal Mutualists.</title>
        <authorList>
            <consortium name="DOE Joint Genome Institute"/>
            <consortium name="Mycorrhizal Genomics Consortium"/>
            <person name="Kohler A."/>
            <person name="Kuo A."/>
            <person name="Nagy L.G."/>
            <person name="Floudas D."/>
            <person name="Copeland A."/>
            <person name="Barry K.W."/>
            <person name="Cichocki N."/>
            <person name="Veneault-Fourrey C."/>
            <person name="LaButti K."/>
            <person name="Lindquist E.A."/>
            <person name="Lipzen A."/>
            <person name="Lundell T."/>
            <person name="Morin E."/>
            <person name="Murat C."/>
            <person name="Riley R."/>
            <person name="Ohm R."/>
            <person name="Sun H."/>
            <person name="Tunlid A."/>
            <person name="Henrissat B."/>
            <person name="Grigoriev I.V."/>
            <person name="Hibbett D.S."/>
            <person name="Martin F."/>
        </authorList>
    </citation>
    <scope>NUCLEOTIDE SEQUENCE [LARGE SCALE GENOMIC DNA]</scope>
    <source>
        <strain evidence="2">ATCC 200175</strain>
    </source>
</reference>
<gene>
    <name evidence="1" type="ORF">PAXINDRAFT_17313</name>
</gene>